<evidence type="ECO:0008006" key="5">
    <source>
        <dbReference type="Google" id="ProtNLM"/>
    </source>
</evidence>
<evidence type="ECO:0000313" key="3">
    <source>
        <dbReference type="Ensembl" id="ENSMMOP00000010089.1"/>
    </source>
</evidence>
<dbReference type="GO" id="GO:1990699">
    <property type="term" value="F:palmitoleyl hydrolase activity"/>
    <property type="evidence" value="ECO:0007669"/>
    <property type="project" value="TreeGrafter"/>
</dbReference>
<dbReference type="STRING" id="94237.ENSMMOP00000010089"/>
<dbReference type="PANTHER" id="PTHR21562">
    <property type="entry name" value="NOTUM-RELATED"/>
    <property type="match status" value="1"/>
</dbReference>
<keyword evidence="4" id="KW-1185">Reference proteome</keyword>
<reference evidence="3" key="2">
    <citation type="submission" date="2025-09" db="UniProtKB">
        <authorList>
            <consortium name="Ensembl"/>
        </authorList>
    </citation>
    <scope>IDENTIFICATION</scope>
</reference>
<feature type="region of interest" description="Disordered" evidence="2">
    <location>
        <begin position="1"/>
        <end position="39"/>
    </location>
</feature>
<dbReference type="Pfam" id="PF03283">
    <property type="entry name" value="PAE"/>
    <property type="match status" value="1"/>
</dbReference>
<sequence length="488" mass="54825">MFSKARLARPQRDGAATGKVGESYKSPPSSSSTENVKMRSRGVTKSSCLLLLLLTHLSAPVEARRGAESLPLGFTAEDTTVDNVFEQAESLKQSLSPQDRDMKLHFLKNASVTCNDGSPAGYYLKESKGSKRWLLFLEGGWYCFSKITCDFRFKKIKTLMGSFTWPQTTGGILSSREEGNPYWWNANKVFIVWFCIHFSGGYAFMGSLIIREVVNELLTKGLDKAQVLLLAGSSSGGIGVLVNVDHVAQQLESQGHRGVQVRGLSDSGWVVERKKYKFGDCTDILNCGPISLVKRSIRFWRTIMPENCRRAYVGAEWNCFFGNKIYPTLKSPMFVVQCLFDQAQFMFFNGTLSGEPTAEGQWNYLLSLGQELRSTLHNLSAVFAPSCLAHEFINQISWMNFEVKGTSLPNALHCWDQNLQDNNHPKHKNPHMGGCPQQLIDSCTMPHCNPTCQSIYDEGTERDVNASQLLKYMSYDVPMTQWQRMEGR</sequence>
<dbReference type="Ensembl" id="ENSMMOT00000010263.1">
    <property type="protein sequence ID" value="ENSMMOP00000010089.1"/>
    <property type="gene ID" value="ENSMMOG00000007790.1"/>
</dbReference>
<name>A0A3Q3WMI5_MOLML</name>
<accession>A0A3Q3WMI5</accession>
<proteinExistence type="inferred from homology"/>
<dbReference type="AlphaFoldDB" id="A0A3Q3WMI5"/>
<evidence type="ECO:0000256" key="2">
    <source>
        <dbReference type="SAM" id="MobiDB-lite"/>
    </source>
</evidence>
<evidence type="ECO:0000256" key="1">
    <source>
        <dbReference type="ARBA" id="ARBA00010213"/>
    </source>
</evidence>
<reference evidence="3" key="1">
    <citation type="submission" date="2025-08" db="UniProtKB">
        <authorList>
            <consortium name="Ensembl"/>
        </authorList>
    </citation>
    <scope>IDENTIFICATION</scope>
</reference>
<comment type="similarity">
    <text evidence="1">Belongs to the pectinacetylesterase family. Notum subfamily.</text>
</comment>
<dbReference type="GO" id="GO:0090090">
    <property type="term" value="P:negative regulation of canonical Wnt signaling pathway"/>
    <property type="evidence" value="ECO:0007669"/>
    <property type="project" value="TreeGrafter"/>
</dbReference>
<evidence type="ECO:0000313" key="4">
    <source>
        <dbReference type="Proteomes" id="UP000261620"/>
    </source>
</evidence>
<dbReference type="PANTHER" id="PTHR21562:SF7">
    <property type="entry name" value="PALMITOLEOYL-PROTEIN CARBOXYLESTERASE NOTUM"/>
    <property type="match status" value="1"/>
</dbReference>
<dbReference type="InterPro" id="IPR004963">
    <property type="entry name" value="PAE/NOTUM"/>
</dbReference>
<organism evidence="3 4">
    <name type="scientific">Mola mola</name>
    <name type="common">Ocean sunfish</name>
    <name type="synonym">Tetraodon mola</name>
    <dbReference type="NCBI Taxonomy" id="94237"/>
    <lineage>
        <taxon>Eukaryota</taxon>
        <taxon>Metazoa</taxon>
        <taxon>Chordata</taxon>
        <taxon>Craniata</taxon>
        <taxon>Vertebrata</taxon>
        <taxon>Euteleostomi</taxon>
        <taxon>Actinopterygii</taxon>
        <taxon>Neopterygii</taxon>
        <taxon>Teleostei</taxon>
        <taxon>Neoteleostei</taxon>
        <taxon>Acanthomorphata</taxon>
        <taxon>Eupercaria</taxon>
        <taxon>Tetraodontiformes</taxon>
        <taxon>Molidae</taxon>
        <taxon>Mola</taxon>
    </lineage>
</organism>
<dbReference type="Proteomes" id="UP000261620">
    <property type="component" value="Unplaced"/>
</dbReference>
<protein>
    <recommendedName>
        <fullName evidence="5">Notum, palmitoleoyl-protein carboxylesterase</fullName>
    </recommendedName>
</protein>